<evidence type="ECO:0000313" key="4">
    <source>
        <dbReference type="WBParaSite" id="TCNE_0001218101-mRNA-1"/>
    </source>
</evidence>
<reference evidence="4" key="1">
    <citation type="submission" date="2016-06" db="UniProtKB">
        <authorList>
            <consortium name="WormBaseParasite"/>
        </authorList>
    </citation>
    <scope>IDENTIFICATION</scope>
</reference>
<feature type="chain" id="PRO_5044553410" evidence="1">
    <location>
        <begin position="24"/>
        <end position="84"/>
    </location>
</feature>
<feature type="signal peptide" evidence="1">
    <location>
        <begin position="1"/>
        <end position="23"/>
    </location>
</feature>
<reference evidence="2 3" key="2">
    <citation type="submission" date="2018-11" db="EMBL/GenBank/DDBJ databases">
        <authorList>
            <consortium name="Pathogen Informatics"/>
        </authorList>
    </citation>
    <scope>NUCLEOTIDE SEQUENCE [LARGE SCALE GENOMIC DNA]</scope>
</reference>
<proteinExistence type="predicted"/>
<keyword evidence="3" id="KW-1185">Reference proteome</keyword>
<dbReference type="AlphaFoldDB" id="A0A183UUL1"/>
<dbReference type="Proteomes" id="UP000050794">
    <property type="component" value="Unassembled WGS sequence"/>
</dbReference>
<organism evidence="3 4">
    <name type="scientific">Toxocara canis</name>
    <name type="common">Canine roundworm</name>
    <dbReference type="NCBI Taxonomy" id="6265"/>
    <lineage>
        <taxon>Eukaryota</taxon>
        <taxon>Metazoa</taxon>
        <taxon>Ecdysozoa</taxon>
        <taxon>Nematoda</taxon>
        <taxon>Chromadorea</taxon>
        <taxon>Rhabditida</taxon>
        <taxon>Spirurina</taxon>
        <taxon>Ascaridomorpha</taxon>
        <taxon>Ascaridoidea</taxon>
        <taxon>Toxocaridae</taxon>
        <taxon>Toxocara</taxon>
    </lineage>
</organism>
<accession>A0A183UUL1</accession>
<protein>
    <submittedName>
        <fullName evidence="4">Secreted protein</fullName>
    </submittedName>
</protein>
<evidence type="ECO:0000256" key="1">
    <source>
        <dbReference type="SAM" id="SignalP"/>
    </source>
</evidence>
<dbReference type="WBParaSite" id="TCNE_0001218101-mRNA-1">
    <property type="protein sequence ID" value="TCNE_0001218101-mRNA-1"/>
    <property type="gene ID" value="TCNE_0001218101"/>
</dbReference>
<dbReference type="EMBL" id="UYWY01021149">
    <property type="protein sequence ID" value="VDM43502.1"/>
    <property type="molecule type" value="Genomic_DNA"/>
</dbReference>
<name>A0A183UUL1_TOXCA</name>
<gene>
    <name evidence="2" type="ORF">TCNE_LOCUS12181</name>
</gene>
<evidence type="ECO:0000313" key="2">
    <source>
        <dbReference type="EMBL" id="VDM43502.1"/>
    </source>
</evidence>
<evidence type="ECO:0000313" key="3">
    <source>
        <dbReference type="Proteomes" id="UP000050794"/>
    </source>
</evidence>
<sequence>MIVDVLLTHLFVLIHVDLQLQHSEKFSSSLSINKNCKHATDATALDVCDSTVASGVAWSTRSSLLTLSIVVRCPGAALPVVLNI</sequence>
<keyword evidence="1" id="KW-0732">Signal</keyword>